<dbReference type="GO" id="GO:0016616">
    <property type="term" value="F:oxidoreductase activity, acting on the CH-OH group of donors, NAD or NADP as acceptor"/>
    <property type="evidence" value="ECO:0007669"/>
    <property type="project" value="UniProtKB-ARBA"/>
</dbReference>
<evidence type="ECO:0000313" key="5">
    <source>
        <dbReference type="Proteomes" id="UP000094819"/>
    </source>
</evidence>
<evidence type="ECO:0000256" key="3">
    <source>
        <dbReference type="ARBA" id="ARBA00023002"/>
    </source>
</evidence>
<keyword evidence="5" id="KW-1185">Reference proteome</keyword>
<reference evidence="4 5" key="1">
    <citation type="submission" date="2016-06" db="EMBL/GenBank/DDBJ databases">
        <title>Evolution of pathogenesis and genome organization in the Tremellales.</title>
        <authorList>
            <person name="Cuomo C."/>
            <person name="Litvintseva A."/>
            <person name="Heitman J."/>
            <person name="Chen Y."/>
            <person name="Sun S."/>
            <person name="Springer D."/>
            <person name="Dromer F."/>
            <person name="Young S."/>
            <person name="Zeng Q."/>
            <person name="Chapman S."/>
            <person name="Gujja S."/>
            <person name="Saif S."/>
            <person name="Birren B."/>
        </authorList>
    </citation>
    <scope>NUCLEOTIDE SEQUENCE [LARGE SCALE GENOMIC DNA]</scope>
    <source>
        <strain evidence="4 5">CBS 7118</strain>
    </source>
</reference>
<comment type="caution">
    <text evidence="4">The sequence shown here is derived from an EMBL/GenBank/DDBJ whole genome shotgun (WGS) entry which is preliminary data.</text>
</comment>
<dbReference type="RefSeq" id="XP_019028017.1">
    <property type="nucleotide sequence ID" value="XM_019180018.1"/>
</dbReference>
<dbReference type="InterPro" id="IPR002347">
    <property type="entry name" value="SDR_fam"/>
</dbReference>
<dbReference type="AlphaFoldDB" id="A0A1E3HLU6"/>
<dbReference type="InterPro" id="IPR036291">
    <property type="entry name" value="NAD(P)-bd_dom_sf"/>
</dbReference>
<dbReference type="Gene3D" id="3.40.50.720">
    <property type="entry name" value="NAD(P)-binding Rossmann-like Domain"/>
    <property type="match status" value="1"/>
</dbReference>
<organism evidence="4 5">
    <name type="scientific">Cryptococcus wingfieldii CBS 7118</name>
    <dbReference type="NCBI Taxonomy" id="1295528"/>
    <lineage>
        <taxon>Eukaryota</taxon>
        <taxon>Fungi</taxon>
        <taxon>Dikarya</taxon>
        <taxon>Basidiomycota</taxon>
        <taxon>Agaricomycotina</taxon>
        <taxon>Tremellomycetes</taxon>
        <taxon>Tremellales</taxon>
        <taxon>Cryptococcaceae</taxon>
        <taxon>Cryptococcus</taxon>
    </lineage>
</organism>
<keyword evidence="3" id="KW-0560">Oxidoreductase</keyword>
<dbReference type="InterPro" id="IPR020904">
    <property type="entry name" value="Sc_DH/Rdtase_CS"/>
</dbReference>
<dbReference type="PANTHER" id="PTHR43008">
    <property type="entry name" value="BENZIL REDUCTASE"/>
    <property type="match status" value="1"/>
</dbReference>
<dbReference type="GO" id="GO:0050664">
    <property type="term" value="F:oxidoreductase activity, acting on NAD(P)H, oxygen as acceptor"/>
    <property type="evidence" value="ECO:0007669"/>
    <property type="project" value="TreeGrafter"/>
</dbReference>
<evidence type="ECO:0000256" key="2">
    <source>
        <dbReference type="ARBA" id="ARBA00022857"/>
    </source>
</evidence>
<evidence type="ECO:0000256" key="1">
    <source>
        <dbReference type="ARBA" id="ARBA00006484"/>
    </source>
</evidence>
<dbReference type="OrthoDB" id="1888931at2759"/>
<dbReference type="Proteomes" id="UP000094819">
    <property type="component" value="Unassembled WGS sequence"/>
</dbReference>
<dbReference type="EMBL" id="AWGH01000050">
    <property type="protein sequence ID" value="ODN77310.1"/>
    <property type="molecule type" value="Genomic_DNA"/>
</dbReference>
<dbReference type="PANTHER" id="PTHR43008:SF4">
    <property type="entry name" value="CHAIN DEHYDROGENASE, PUTATIVE (AFU_ORTHOLOGUE AFUA_4G08710)-RELATED"/>
    <property type="match status" value="1"/>
</dbReference>
<accession>A0A1E3HLU6</accession>
<dbReference type="GeneID" id="30197256"/>
<protein>
    <submittedName>
        <fullName evidence="4">Cytoplasmic protein</fullName>
    </submittedName>
</protein>
<dbReference type="Pfam" id="PF13561">
    <property type="entry name" value="adh_short_C2"/>
    <property type="match status" value="1"/>
</dbReference>
<dbReference type="PROSITE" id="PS00061">
    <property type="entry name" value="ADH_SHORT"/>
    <property type="match status" value="1"/>
</dbReference>
<comment type="similarity">
    <text evidence="1">Belongs to the short-chain dehydrogenases/reductases (SDR) family.</text>
</comment>
<dbReference type="Pfam" id="PF00106">
    <property type="entry name" value="adh_short"/>
    <property type="match status" value="1"/>
</dbReference>
<name>A0A1E3HLU6_9TREE</name>
<gene>
    <name evidence="4" type="ORF">L198_08045</name>
</gene>
<proteinExistence type="inferred from homology"/>
<keyword evidence="2" id="KW-0521">NADP</keyword>
<evidence type="ECO:0000313" key="4">
    <source>
        <dbReference type="EMBL" id="ODN77310.1"/>
    </source>
</evidence>
<dbReference type="PRINTS" id="PR00081">
    <property type="entry name" value="GDHRDH"/>
</dbReference>
<sequence>MPLTIDFSNKLVLITGGGRGIGLAISTALAQAGADLAITYTSTDASPVADKLSNEYGVTVKAFKCEVTESEEVDRVVGEVGKVFGKEVDIGVANAGVSLWKDAHENTDGNIFAVNTYHPYYLSRALVRSWLHLPIPVSSSSSSSFSSPSKEDLDIPSIKGLNLKKQILFVSSISALVAMNPQRQTAYNASKGAVTMMAKSLAGEWSHLGLRINRHDRLSPDATAASWVSEWEKRTPVGRFASPAEIGEFIAVLLSEKMGGGGFMVGSDVVVDGGYTVF</sequence>
<dbReference type="SUPFAM" id="SSF51735">
    <property type="entry name" value="NAD(P)-binding Rossmann-fold domains"/>
    <property type="match status" value="1"/>
</dbReference>